<evidence type="ECO:0000313" key="1">
    <source>
        <dbReference type="EMBL" id="PWY85086.1"/>
    </source>
</evidence>
<dbReference type="VEuPathDB" id="FungiDB:BO70DRAFT_313573"/>
<evidence type="ECO:0000313" key="2">
    <source>
        <dbReference type="Proteomes" id="UP000247233"/>
    </source>
</evidence>
<dbReference type="SUPFAM" id="SSF51197">
    <property type="entry name" value="Clavaminate synthase-like"/>
    <property type="match status" value="1"/>
</dbReference>
<dbReference type="Gene3D" id="2.60.120.330">
    <property type="entry name" value="B-lactam Antibiotic, Isopenicillin N Synthase, Chain"/>
    <property type="match status" value="1"/>
</dbReference>
<keyword evidence="2" id="KW-1185">Reference proteome</keyword>
<protein>
    <submittedName>
        <fullName evidence="1">Clavaminate synthase-like protein</fullName>
    </submittedName>
</protein>
<accession>A0A317WF33</accession>
<organism evidence="1 2">
    <name type="scientific">Aspergillus heteromorphus CBS 117.55</name>
    <dbReference type="NCBI Taxonomy" id="1448321"/>
    <lineage>
        <taxon>Eukaryota</taxon>
        <taxon>Fungi</taxon>
        <taxon>Dikarya</taxon>
        <taxon>Ascomycota</taxon>
        <taxon>Pezizomycotina</taxon>
        <taxon>Eurotiomycetes</taxon>
        <taxon>Eurotiomycetidae</taxon>
        <taxon>Eurotiales</taxon>
        <taxon>Aspergillaceae</taxon>
        <taxon>Aspergillus</taxon>
        <taxon>Aspergillus subgen. Circumdati</taxon>
    </lineage>
</organism>
<sequence>MASVASPCPVPSVSYVELLDDDKNIRDHATERLLQALNFYGARPFFERPLNEKVTDHANSGTTSLSRFVPFASEKIRGKAHLDETVEFQHGVYDLAGNWSVSGRELLDASRPLHDECNRVQFHLFDCLSSSLKLPRPLSSLHSHRNSFIAPYYYCFDGDQDTETLRVDPHLDPTTMLFCFQDSYSGLEVADMSNQTGKLSTTAIQRTAPFIPVTCQPGEFVLLVGHVLRRLVGEVKHSVHRVKRPLGTPGFHLNYWTVPDLETSCDFGDKKEDVAEYLARVFPTAFGNRRQGMVSLS</sequence>
<comment type="caution">
    <text evidence="1">The sequence shown here is derived from an EMBL/GenBank/DDBJ whole genome shotgun (WGS) entry which is preliminary data.</text>
</comment>
<dbReference type="GeneID" id="37062485"/>
<dbReference type="Proteomes" id="UP000247233">
    <property type="component" value="Unassembled WGS sequence"/>
</dbReference>
<dbReference type="RefSeq" id="XP_025400428.1">
    <property type="nucleotide sequence ID" value="XM_025540248.1"/>
</dbReference>
<reference evidence="1 2" key="1">
    <citation type="submission" date="2016-12" db="EMBL/GenBank/DDBJ databases">
        <title>The genomes of Aspergillus section Nigri reveals drivers in fungal speciation.</title>
        <authorList>
            <consortium name="DOE Joint Genome Institute"/>
            <person name="Vesth T.C."/>
            <person name="Nybo J."/>
            <person name="Theobald S."/>
            <person name="Brandl J."/>
            <person name="Frisvad J.C."/>
            <person name="Nielsen K.F."/>
            <person name="Lyhne E.K."/>
            <person name="Kogle M.E."/>
            <person name="Kuo A."/>
            <person name="Riley R."/>
            <person name="Clum A."/>
            <person name="Nolan M."/>
            <person name="Lipzen A."/>
            <person name="Salamov A."/>
            <person name="Henrissat B."/>
            <person name="Wiebenga A."/>
            <person name="De Vries R.P."/>
            <person name="Grigoriev I.V."/>
            <person name="Mortensen U.H."/>
            <person name="Andersen M.R."/>
            <person name="Baker S.E."/>
        </authorList>
    </citation>
    <scope>NUCLEOTIDE SEQUENCE [LARGE SCALE GENOMIC DNA]</scope>
    <source>
        <strain evidence="1 2">CBS 117.55</strain>
    </source>
</reference>
<dbReference type="InterPro" id="IPR027443">
    <property type="entry name" value="IPNS-like_sf"/>
</dbReference>
<dbReference type="AlphaFoldDB" id="A0A317WF33"/>
<dbReference type="EMBL" id="MSFL01000009">
    <property type="protein sequence ID" value="PWY85086.1"/>
    <property type="molecule type" value="Genomic_DNA"/>
</dbReference>
<proteinExistence type="predicted"/>
<name>A0A317WF33_9EURO</name>
<dbReference type="OrthoDB" id="4478788at2759"/>
<gene>
    <name evidence="1" type="ORF">BO70DRAFT_313573</name>
</gene>
<dbReference type="STRING" id="1448321.A0A317WF33"/>